<dbReference type="InterPro" id="IPR029058">
    <property type="entry name" value="AB_hydrolase_fold"/>
</dbReference>
<dbReference type="Proteomes" id="UP000274695">
    <property type="component" value="Unassembled WGS sequence"/>
</dbReference>
<dbReference type="EMBL" id="RHGB01000009">
    <property type="protein sequence ID" value="RNL63945.1"/>
    <property type="molecule type" value="Genomic_DNA"/>
</dbReference>
<evidence type="ECO:0000313" key="3">
    <source>
        <dbReference type="EMBL" id="RNL63945.1"/>
    </source>
</evidence>
<gene>
    <name evidence="2" type="ORF">C0068_08060</name>
    <name evidence="3" type="ORF">D0911_09410</name>
</gene>
<organism evidence="2 4">
    <name type="scientific">Zhongshania marina</name>
    <dbReference type="NCBI Taxonomy" id="2304603"/>
    <lineage>
        <taxon>Bacteria</taxon>
        <taxon>Pseudomonadati</taxon>
        <taxon>Pseudomonadota</taxon>
        <taxon>Gammaproteobacteria</taxon>
        <taxon>Cellvibrionales</taxon>
        <taxon>Spongiibacteraceae</taxon>
        <taxon>Zhongshania</taxon>
    </lineage>
</organism>
<sequence>MYSQCFINKQSTFRKRTFWYLGCLVLMSCITACSTPAQRLDMRAEDYGMQRRVLLGDAFNHIAYVKISRPESHRLHVYIEGDGRPWLGGKYISKDPTTKRPLALSLAKLDPENVLYLGRPCYMGLEQDGICNEKYWTSARYSAAVTASMSAALKQVVDEYDIRVTSLIGYSGGGSLAMLMASDTYAPIIPTLESVVTLSANLDVAAWVKMHRYLPLSESLDPMQLGYTSGINFLHYSGAEDDNIPPSHLLKFVEKHGGQYKIFDDADHSCCWVELWPELLAQEVESLGRVAE</sequence>
<keyword evidence="1" id="KW-0732">Signal</keyword>
<reference evidence="2" key="1">
    <citation type="submission" date="2018-01" db="EMBL/GenBank/DDBJ databases">
        <authorList>
            <person name="Yu X.-D."/>
        </authorList>
    </citation>
    <scope>NUCLEOTIDE SEQUENCE</scope>
    <source>
        <strain evidence="2">ZX-21</strain>
    </source>
</reference>
<accession>A0A2S4HGD8</accession>
<comment type="caution">
    <text evidence="2">The sequence shown here is derived from an EMBL/GenBank/DDBJ whole genome shotgun (WGS) entry which is preliminary data.</text>
</comment>
<feature type="chain" id="PRO_5015676346" description="Alpha/beta hydrolase" evidence="1">
    <location>
        <begin position="40"/>
        <end position="292"/>
    </location>
</feature>
<protein>
    <recommendedName>
        <fullName evidence="6">Alpha/beta hydrolase</fullName>
    </recommendedName>
</protein>
<dbReference type="Gene3D" id="3.40.50.1820">
    <property type="entry name" value="alpha/beta hydrolase"/>
    <property type="match status" value="1"/>
</dbReference>
<proteinExistence type="predicted"/>
<evidence type="ECO:0008006" key="6">
    <source>
        <dbReference type="Google" id="ProtNLM"/>
    </source>
</evidence>
<evidence type="ECO:0000313" key="4">
    <source>
        <dbReference type="Proteomes" id="UP000237222"/>
    </source>
</evidence>
<feature type="signal peptide" evidence="1">
    <location>
        <begin position="1"/>
        <end position="39"/>
    </location>
</feature>
<reference evidence="3 5" key="2">
    <citation type="submission" date="2018-10" db="EMBL/GenBank/DDBJ databases">
        <title>Draft genome sequence of Zhongshania sp. DSW25-10.</title>
        <authorList>
            <person name="Oh J."/>
        </authorList>
    </citation>
    <scope>NUCLEOTIDE SEQUENCE [LARGE SCALE GENOMIC DNA]</scope>
    <source>
        <strain evidence="3 5">DSW25-10</strain>
    </source>
</reference>
<name>A0A2S4HGD8_9GAMM</name>
<evidence type="ECO:0000256" key="1">
    <source>
        <dbReference type="SAM" id="SignalP"/>
    </source>
</evidence>
<evidence type="ECO:0000313" key="2">
    <source>
        <dbReference type="EMBL" id="POP53037.1"/>
    </source>
</evidence>
<dbReference type="AlphaFoldDB" id="A0A2S4HGD8"/>
<dbReference type="SUPFAM" id="SSF53474">
    <property type="entry name" value="alpha/beta-Hydrolases"/>
    <property type="match status" value="1"/>
</dbReference>
<evidence type="ECO:0000313" key="5">
    <source>
        <dbReference type="Proteomes" id="UP000274695"/>
    </source>
</evidence>
<dbReference type="Proteomes" id="UP000237222">
    <property type="component" value="Unassembled WGS sequence"/>
</dbReference>
<dbReference type="EMBL" id="PQGG01000019">
    <property type="protein sequence ID" value="POP53037.1"/>
    <property type="molecule type" value="Genomic_DNA"/>
</dbReference>
<keyword evidence="5" id="KW-1185">Reference proteome</keyword>